<evidence type="ECO:0008006" key="3">
    <source>
        <dbReference type="Google" id="ProtNLM"/>
    </source>
</evidence>
<sequence length="516" mass="62007">MNKLNHDCLTIIFEVIYNDKNSLYPCLLVCKLWCKIVVPILWRNPWEIITKPFSNLKKFEKARKFFIIILLHLPEESRMLLKSQVIDKPQRRIPLLNHILNYIFKNQKIDILKRPQQKFLFNYISFCKYIKYKIHHYGPNLYEKIFQHYDIRQIRLLEQEIYKLFINKCHKIKFLDTIGVRHPLYRFPRAEISLAELHELYCSSKDDSSLFYGLAQICKFIEKFCIYLTSSNSGLAKLIEMQQKVKYLIIKNHINDITQNEYGDIDLAILKHAHNLIYVSLPIENFLYFYNHLFPKLINIKKLKLYNQIFDIFDIELYKNLFDHPKFQILQINLLFSATFYVASRIIQESDNNLQIILMDFNASHYTGQLLNIISQYCSQLKYLRIDLDDMYLHNFEQVLLNCQSLEGIYIYHYRDGIYLPEIGDKLLKILIKSAPSSLYKIDIGSYNVYKIDSLTKFFENWVGRKSLWLSSISIYDDDKINNNFNEMIEYYKFLGVIEMYKDFCFINEFKFNNNF</sequence>
<gene>
    <name evidence="1" type="ORF">C1645_816797</name>
</gene>
<protein>
    <recommendedName>
        <fullName evidence="3">F-box domain-containing protein</fullName>
    </recommendedName>
</protein>
<proteinExistence type="predicted"/>
<dbReference type="SUPFAM" id="SSF52047">
    <property type="entry name" value="RNI-like"/>
    <property type="match status" value="1"/>
</dbReference>
<reference evidence="1 2" key="1">
    <citation type="submission" date="2018-06" db="EMBL/GenBank/DDBJ databases">
        <title>Comparative genomics reveals the genomic features of Rhizophagus irregularis, R. cerebriforme, R. diaphanum and Gigaspora rosea, and their symbiotic lifestyle signature.</title>
        <authorList>
            <person name="Morin E."/>
            <person name="San Clemente H."/>
            <person name="Chen E.C.H."/>
            <person name="De La Providencia I."/>
            <person name="Hainaut M."/>
            <person name="Kuo A."/>
            <person name="Kohler A."/>
            <person name="Murat C."/>
            <person name="Tang N."/>
            <person name="Roy S."/>
            <person name="Loubradou J."/>
            <person name="Henrissat B."/>
            <person name="Grigoriev I.V."/>
            <person name="Corradi N."/>
            <person name="Roux C."/>
            <person name="Martin F.M."/>
        </authorList>
    </citation>
    <scope>NUCLEOTIDE SEQUENCE [LARGE SCALE GENOMIC DNA]</scope>
    <source>
        <strain evidence="1 2">DAOM 227022</strain>
    </source>
</reference>
<evidence type="ECO:0000313" key="2">
    <source>
        <dbReference type="Proteomes" id="UP000265703"/>
    </source>
</evidence>
<organism evidence="1 2">
    <name type="scientific">Glomus cerebriforme</name>
    <dbReference type="NCBI Taxonomy" id="658196"/>
    <lineage>
        <taxon>Eukaryota</taxon>
        <taxon>Fungi</taxon>
        <taxon>Fungi incertae sedis</taxon>
        <taxon>Mucoromycota</taxon>
        <taxon>Glomeromycotina</taxon>
        <taxon>Glomeromycetes</taxon>
        <taxon>Glomerales</taxon>
        <taxon>Glomeraceae</taxon>
        <taxon>Glomus</taxon>
    </lineage>
</organism>
<dbReference type="InterPro" id="IPR032675">
    <property type="entry name" value="LRR_dom_sf"/>
</dbReference>
<dbReference type="Proteomes" id="UP000265703">
    <property type="component" value="Unassembled WGS sequence"/>
</dbReference>
<evidence type="ECO:0000313" key="1">
    <source>
        <dbReference type="EMBL" id="RIA95314.1"/>
    </source>
</evidence>
<dbReference type="EMBL" id="QKYT01000063">
    <property type="protein sequence ID" value="RIA95314.1"/>
    <property type="molecule type" value="Genomic_DNA"/>
</dbReference>
<dbReference type="AlphaFoldDB" id="A0A397TKB6"/>
<accession>A0A397TKB6</accession>
<dbReference type="Gene3D" id="3.80.10.10">
    <property type="entry name" value="Ribonuclease Inhibitor"/>
    <property type="match status" value="1"/>
</dbReference>
<comment type="caution">
    <text evidence="1">The sequence shown here is derived from an EMBL/GenBank/DDBJ whole genome shotgun (WGS) entry which is preliminary data.</text>
</comment>
<name>A0A397TKB6_9GLOM</name>
<dbReference type="OrthoDB" id="2316426at2759"/>
<keyword evidence="2" id="KW-1185">Reference proteome</keyword>